<dbReference type="EMBL" id="JARQZJ010000067">
    <property type="protein sequence ID" value="KAK9881186.1"/>
    <property type="molecule type" value="Genomic_DNA"/>
</dbReference>
<dbReference type="Proteomes" id="UP001431783">
    <property type="component" value="Unassembled WGS sequence"/>
</dbReference>
<evidence type="ECO:0000313" key="2">
    <source>
        <dbReference type="Proteomes" id="UP001431783"/>
    </source>
</evidence>
<organism evidence="1 2">
    <name type="scientific">Henosepilachna vigintioctopunctata</name>
    <dbReference type="NCBI Taxonomy" id="420089"/>
    <lineage>
        <taxon>Eukaryota</taxon>
        <taxon>Metazoa</taxon>
        <taxon>Ecdysozoa</taxon>
        <taxon>Arthropoda</taxon>
        <taxon>Hexapoda</taxon>
        <taxon>Insecta</taxon>
        <taxon>Pterygota</taxon>
        <taxon>Neoptera</taxon>
        <taxon>Endopterygota</taxon>
        <taxon>Coleoptera</taxon>
        <taxon>Polyphaga</taxon>
        <taxon>Cucujiformia</taxon>
        <taxon>Coccinelloidea</taxon>
        <taxon>Coccinellidae</taxon>
        <taxon>Epilachninae</taxon>
        <taxon>Epilachnini</taxon>
        <taxon>Henosepilachna</taxon>
    </lineage>
</organism>
<evidence type="ECO:0008006" key="3">
    <source>
        <dbReference type="Google" id="ProtNLM"/>
    </source>
</evidence>
<accession>A0AAW1UC31</accession>
<dbReference type="AlphaFoldDB" id="A0AAW1UC31"/>
<gene>
    <name evidence="1" type="ORF">WA026_014534</name>
</gene>
<name>A0AAW1UC31_9CUCU</name>
<evidence type="ECO:0000313" key="1">
    <source>
        <dbReference type="EMBL" id="KAK9881186.1"/>
    </source>
</evidence>
<sequence>MSLILRNIVCILVIIYLEQDINILLDEEILFSSQDFEEQSSIIMFAKQLTVLAIVAYIAYANAGVIIGSHHTVSSHGSVQSHPSPVVHAVHAAPVLHAHPVVHAAPVVPVVHAAPIVPVVKTAAVLHHAPVLAVHH</sequence>
<proteinExistence type="predicted"/>
<protein>
    <recommendedName>
        <fullName evidence="3">Cuticle protein</fullName>
    </recommendedName>
</protein>
<comment type="caution">
    <text evidence="1">The sequence shown here is derived from an EMBL/GenBank/DDBJ whole genome shotgun (WGS) entry which is preliminary data.</text>
</comment>
<keyword evidence="2" id="KW-1185">Reference proteome</keyword>
<reference evidence="1 2" key="1">
    <citation type="submission" date="2023-03" db="EMBL/GenBank/DDBJ databases">
        <title>Genome insight into feeding habits of ladybird beetles.</title>
        <authorList>
            <person name="Li H.-S."/>
            <person name="Huang Y.-H."/>
            <person name="Pang H."/>
        </authorList>
    </citation>
    <scope>NUCLEOTIDE SEQUENCE [LARGE SCALE GENOMIC DNA]</scope>
    <source>
        <strain evidence="1">SYSU_2023b</strain>
        <tissue evidence="1">Whole body</tissue>
    </source>
</reference>